<comment type="subcellular location">
    <subcellularLocation>
        <location evidence="5">Cytoplasm</location>
    </subcellularLocation>
</comment>
<comment type="function">
    <text evidence="5">Bidirectionally degrades single-stranded DNA into large acid-insoluble oligonucleotides, which are then degraded further into small acid-soluble oligonucleotides.</text>
</comment>
<dbReference type="EC" id="3.1.11.6" evidence="5"/>
<dbReference type="NCBIfam" id="TIGR00237">
    <property type="entry name" value="xseA"/>
    <property type="match status" value="1"/>
</dbReference>
<feature type="domain" description="Exonuclease VII large subunit C-terminal" evidence="7">
    <location>
        <begin position="244"/>
        <end position="438"/>
    </location>
</feature>
<dbReference type="GO" id="GO:0008855">
    <property type="term" value="F:exodeoxyribonuclease VII activity"/>
    <property type="evidence" value="ECO:0007669"/>
    <property type="project" value="UniProtKB-UniRule"/>
</dbReference>
<organism evidence="9 10">
    <name type="scientific">Brachybacterium nesterenkovii</name>
    <dbReference type="NCBI Taxonomy" id="47847"/>
    <lineage>
        <taxon>Bacteria</taxon>
        <taxon>Bacillati</taxon>
        <taxon>Actinomycetota</taxon>
        <taxon>Actinomycetes</taxon>
        <taxon>Micrococcales</taxon>
        <taxon>Dermabacteraceae</taxon>
        <taxon>Brachybacterium</taxon>
    </lineage>
</organism>
<keyword evidence="10" id="KW-1185">Reference proteome</keyword>
<evidence type="ECO:0000256" key="6">
    <source>
        <dbReference type="SAM" id="MobiDB-lite"/>
    </source>
</evidence>
<evidence type="ECO:0000313" key="9">
    <source>
        <dbReference type="EMBL" id="SLM92147.1"/>
    </source>
</evidence>
<evidence type="ECO:0000256" key="5">
    <source>
        <dbReference type="HAMAP-Rule" id="MF_00378"/>
    </source>
</evidence>
<keyword evidence="3 5" id="KW-0378">Hydrolase</keyword>
<comment type="catalytic activity">
    <reaction evidence="5">
        <text>Exonucleolytic cleavage in either 5'- to 3'- or 3'- to 5'-direction to yield nucleoside 5'-phosphates.</text>
        <dbReference type="EC" id="3.1.11.6"/>
    </reaction>
</comment>
<dbReference type="EMBL" id="FWFG01000067">
    <property type="protein sequence ID" value="SLM92147.1"/>
    <property type="molecule type" value="Genomic_DNA"/>
</dbReference>
<dbReference type="GO" id="GO:0006308">
    <property type="term" value="P:DNA catabolic process"/>
    <property type="evidence" value="ECO:0007669"/>
    <property type="project" value="UniProtKB-UniRule"/>
</dbReference>
<evidence type="ECO:0000256" key="4">
    <source>
        <dbReference type="ARBA" id="ARBA00022839"/>
    </source>
</evidence>
<comment type="similarity">
    <text evidence="5">Belongs to the XseA family.</text>
</comment>
<feature type="domain" description="Exonuclease VII large subunit C-terminal" evidence="7">
    <location>
        <begin position="445"/>
        <end position="513"/>
    </location>
</feature>
<dbReference type="GO" id="GO:0009318">
    <property type="term" value="C:exodeoxyribonuclease VII complex"/>
    <property type="evidence" value="ECO:0007669"/>
    <property type="project" value="UniProtKB-UniRule"/>
</dbReference>
<evidence type="ECO:0000259" key="8">
    <source>
        <dbReference type="Pfam" id="PF13742"/>
    </source>
</evidence>
<keyword evidence="1 5" id="KW-0963">Cytoplasm</keyword>
<dbReference type="GO" id="GO:0003676">
    <property type="term" value="F:nucleic acid binding"/>
    <property type="evidence" value="ECO:0007669"/>
    <property type="project" value="InterPro"/>
</dbReference>
<dbReference type="InterPro" id="IPR003753">
    <property type="entry name" value="Exonuc_VII_L"/>
</dbReference>
<evidence type="ECO:0000256" key="1">
    <source>
        <dbReference type="ARBA" id="ARBA00022490"/>
    </source>
</evidence>
<comment type="subunit">
    <text evidence="5">Heterooligomer composed of large and small subunits.</text>
</comment>
<dbReference type="AlphaFoldDB" id="A0A1X6X162"/>
<dbReference type="PANTHER" id="PTHR30008:SF0">
    <property type="entry name" value="EXODEOXYRIBONUCLEASE 7 LARGE SUBUNIT"/>
    <property type="match status" value="1"/>
</dbReference>
<keyword evidence="4 5" id="KW-0269">Exonuclease</keyword>
<feature type="domain" description="OB-fold nucleic acid binding" evidence="8">
    <location>
        <begin position="137"/>
        <end position="221"/>
    </location>
</feature>
<feature type="compositionally biased region" description="Polar residues" evidence="6">
    <location>
        <begin position="70"/>
        <end position="83"/>
    </location>
</feature>
<gene>
    <name evidence="5" type="primary">xseA</name>
    <name evidence="9" type="ORF">FM110_07615</name>
</gene>
<dbReference type="GO" id="GO:0005737">
    <property type="term" value="C:cytoplasm"/>
    <property type="evidence" value="ECO:0007669"/>
    <property type="project" value="UniProtKB-SubCell"/>
</dbReference>
<feature type="compositionally biased region" description="Pro residues" evidence="6">
    <location>
        <begin position="521"/>
        <end position="530"/>
    </location>
</feature>
<reference evidence="9 10" key="1">
    <citation type="submission" date="2017-02" db="EMBL/GenBank/DDBJ databases">
        <authorList>
            <person name="Peterson S.W."/>
        </authorList>
    </citation>
    <scope>NUCLEOTIDE SEQUENCE [LARGE SCALE GENOMIC DNA]</scope>
    <source>
        <strain evidence="9 10">CIP104813</strain>
    </source>
</reference>
<dbReference type="Proteomes" id="UP000195981">
    <property type="component" value="Unassembled WGS sequence"/>
</dbReference>
<feature type="region of interest" description="Disordered" evidence="6">
    <location>
        <begin position="70"/>
        <end position="120"/>
    </location>
</feature>
<accession>A0A1X6X162</accession>
<dbReference type="InterPro" id="IPR025824">
    <property type="entry name" value="OB-fold_nuc-bd_dom"/>
</dbReference>
<dbReference type="Pfam" id="PF13742">
    <property type="entry name" value="tRNA_anti_2"/>
    <property type="match status" value="1"/>
</dbReference>
<feature type="compositionally biased region" description="Basic and acidic residues" evidence="6">
    <location>
        <begin position="550"/>
        <end position="578"/>
    </location>
</feature>
<feature type="compositionally biased region" description="Pro residues" evidence="6">
    <location>
        <begin position="580"/>
        <end position="591"/>
    </location>
</feature>
<dbReference type="PANTHER" id="PTHR30008">
    <property type="entry name" value="EXODEOXYRIBONUCLEASE 7 LARGE SUBUNIT"/>
    <property type="match status" value="1"/>
</dbReference>
<feature type="region of interest" description="Disordered" evidence="6">
    <location>
        <begin position="514"/>
        <end position="591"/>
    </location>
</feature>
<dbReference type="InterPro" id="IPR020579">
    <property type="entry name" value="Exonuc_VII_lsu_C"/>
</dbReference>
<dbReference type="CDD" id="cd04489">
    <property type="entry name" value="ExoVII_LU_OBF"/>
    <property type="match status" value="1"/>
</dbReference>
<keyword evidence="2 5" id="KW-0540">Nuclease</keyword>
<evidence type="ECO:0000256" key="3">
    <source>
        <dbReference type="ARBA" id="ARBA00022801"/>
    </source>
</evidence>
<proteinExistence type="inferred from homology"/>
<sequence>MAHVHRLVVVLEGAFDGDDRAIHARAVSAGLGQEDSSVAHACHGTDRRRAASDRCRARHETSTCTVIHNRRPSQVSSARSSQGRARVDPMNDPTASAPPVSPAPGDGERPRELAATAAATTPENPWPLRLLSVKVGEYVARMSPLWVEGELVQFNRRPGSGLAFMTLRDVDVDMSFSVPVREHVLRALTIDLVPGARVVIHAMPTFWTKRGSLQLEADEIRPVGLGELLARLEHLKRVLTAEGLFDASRKQPLPFLPAVVGLICGRESAAERDVVVNAQRRWPAVRFEIREVAVQGTRAVREVSAALRELDAMDQVEVIIVSRGGGSLEDLLPFSDEQLVRLVAGARTPIVSAIGHEVDTPLIDLAADVRASTPTDAAKRVVPDIQAELDQLDLWRSRLRTAIRGRLEREQSALDAIRSRPVLDQPASILAGRADEIRSRISLARTIARARLDRADDEVMHLARQVRALSPLATLERGYAVVQDTGGGVVRSPEHAPVGAALSVRVAGGRFGAERTAHDPYTPPASPDAAPPGTASRPAGTDDAAPGNADLHDADLHDADPEKAGGSDRPLELDRSPEPDSMPQPPSQEDR</sequence>
<dbReference type="Pfam" id="PF02601">
    <property type="entry name" value="Exonuc_VII_L"/>
    <property type="match status" value="2"/>
</dbReference>
<name>A0A1X6X162_9MICO</name>
<dbReference type="HAMAP" id="MF_00378">
    <property type="entry name" value="Exonuc_7_L"/>
    <property type="match status" value="1"/>
</dbReference>
<evidence type="ECO:0000256" key="2">
    <source>
        <dbReference type="ARBA" id="ARBA00022722"/>
    </source>
</evidence>
<protein>
    <recommendedName>
        <fullName evidence="5">Exodeoxyribonuclease 7 large subunit</fullName>
        <ecNumber evidence="5">3.1.11.6</ecNumber>
    </recommendedName>
    <alternativeName>
        <fullName evidence="5">Exodeoxyribonuclease VII large subunit</fullName>
        <shortName evidence="5">Exonuclease VII large subunit</shortName>
    </alternativeName>
</protein>
<evidence type="ECO:0000259" key="7">
    <source>
        <dbReference type="Pfam" id="PF02601"/>
    </source>
</evidence>
<evidence type="ECO:0000313" key="10">
    <source>
        <dbReference type="Proteomes" id="UP000195981"/>
    </source>
</evidence>